<evidence type="ECO:0000256" key="1">
    <source>
        <dbReference type="ARBA" id="ARBA00022679"/>
    </source>
</evidence>
<protein>
    <submittedName>
        <fullName evidence="2">CoA transferase</fullName>
        <ecNumber evidence="2">2.8.3.-</ecNumber>
    </submittedName>
</protein>
<dbReference type="PANTHER" id="PTHR48207:SF3">
    <property type="entry name" value="SUCCINATE--HYDROXYMETHYLGLUTARATE COA-TRANSFERASE"/>
    <property type="match status" value="1"/>
</dbReference>
<dbReference type="Gene3D" id="3.30.1540.10">
    <property type="entry name" value="formyl-coa transferase, domain 3"/>
    <property type="match status" value="1"/>
</dbReference>
<dbReference type="Proteomes" id="UP001551482">
    <property type="component" value="Unassembled WGS sequence"/>
</dbReference>
<dbReference type="InterPro" id="IPR050483">
    <property type="entry name" value="CoA-transferase_III_domain"/>
</dbReference>
<sequence>MTDGGPAWPDDPQGQDARLPLAGVRVLDLSRVLAGPLAATILADLGADVIKIESPQGDETRRWGPPFHGDDAAYYFAVNRNRRAMVLDLRAEKDQEVVRSLAAMADVVIENFLPRQLVSLGLDRVREDARQAVWVSVRGAAGAGPLADQPGYDAMAQARSGIMSVTGHPDSGPTKVGLPVVDVMTGLYAAIGALGALLGQHRRPDGRPAHVEAPLFECGVAALINQAANHLVGGVVPGLLGNLHPNVAPYGPMPAADGTLIVGATSDRQFDALCRALDVPQLPTDPRFAGNAARLAHRDELTELLSTVFRTASVRDWESRLSDVGIACAPVNRVDEVFGEEQVEAGELVQEVEHPAGLVRLVASPLTLDGIRPPIRRAPPLFGEHTDEILDALRHGVDE</sequence>
<proteinExistence type="predicted"/>
<accession>A0ABV3DWS6</accession>
<evidence type="ECO:0000313" key="3">
    <source>
        <dbReference type="Proteomes" id="UP001551482"/>
    </source>
</evidence>
<dbReference type="RefSeq" id="WP_358365143.1">
    <property type="nucleotide sequence ID" value="NZ_JBEZFP010000265.1"/>
</dbReference>
<keyword evidence="1 2" id="KW-0808">Transferase</keyword>
<dbReference type="SUPFAM" id="SSF89796">
    <property type="entry name" value="CoA-transferase family III (CaiB/BaiF)"/>
    <property type="match status" value="1"/>
</dbReference>
<gene>
    <name evidence="2" type="ORF">AB0C36_42805</name>
</gene>
<dbReference type="Gene3D" id="3.40.50.10540">
    <property type="entry name" value="Crotonobetainyl-coa:carnitine coa-transferase, domain 1"/>
    <property type="match status" value="1"/>
</dbReference>
<dbReference type="GO" id="GO:0016740">
    <property type="term" value="F:transferase activity"/>
    <property type="evidence" value="ECO:0007669"/>
    <property type="project" value="UniProtKB-KW"/>
</dbReference>
<reference evidence="2 3" key="1">
    <citation type="submission" date="2024-06" db="EMBL/GenBank/DDBJ databases">
        <title>The Natural Products Discovery Center: Release of the First 8490 Sequenced Strains for Exploring Actinobacteria Biosynthetic Diversity.</title>
        <authorList>
            <person name="Kalkreuter E."/>
            <person name="Kautsar S.A."/>
            <person name="Yang D."/>
            <person name="Bader C.D."/>
            <person name="Teijaro C.N."/>
            <person name="Fluegel L."/>
            <person name="Davis C.M."/>
            <person name="Simpson J.R."/>
            <person name="Lauterbach L."/>
            <person name="Steele A.D."/>
            <person name="Gui C."/>
            <person name="Meng S."/>
            <person name="Li G."/>
            <person name="Viehrig K."/>
            <person name="Ye F."/>
            <person name="Su P."/>
            <person name="Kiefer A.F."/>
            <person name="Nichols A."/>
            <person name="Cepeda A.J."/>
            <person name="Yan W."/>
            <person name="Fan B."/>
            <person name="Jiang Y."/>
            <person name="Adhikari A."/>
            <person name="Zheng C.-J."/>
            <person name="Schuster L."/>
            <person name="Cowan T.M."/>
            <person name="Smanski M.J."/>
            <person name="Chevrette M.G."/>
            <person name="De Carvalho L.P.S."/>
            <person name="Shen B."/>
        </authorList>
    </citation>
    <scope>NUCLEOTIDE SEQUENCE [LARGE SCALE GENOMIC DNA]</scope>
    <source>
        <strain evidence="2 3">NPDC048946</strain>
    </source>
</reference>
<comment type="caution">
    <text evidence="2">The sequence shown here is derived from an EMBL/GenBank/DDBJ whole genome shotgun (WGS) entry which is preliminary data.</text>
</comment>
<dbReference type="EC" id="2.8.3.-" evidence="2"/>
<evidence type="ECO:0000313" key="2">
    <source>
        <dbReference type="EMBL" id="MEU8140201.1"/>
    </source>
</evidence>
<keyword evidence="3" id="KW-1185">Reference proteome</keyword>
<dbReference type="PANTHER" id="PTHR48207">
    <property type="entry name" value="SUCCINATE--HYDROXYMETHYLGLUTARATE COA-TRANSFERASE"/>
    <property type="match status" value="1"/>
</dbReference>
<dbReference type="Pfam" id="PF02515">
    <property type="entry name" value="CoA_transf_3"/>
    <property type="match status" value="1"/>
</dbReference>
<dbReference type="InterPro" id="IPR044855">
    <property type="entry name" value="CoA-Trfase_III_dom3_sf"/>
</dbReference>
<organism evidence="2 3">
    <name type="scientific">Streptodolium elevatio</name>
    <dbReference type="NCBI Taxonomy" id="3157996"/>
    <lineage>
        <taxon>Bacteria</taxon>
        <taxon>Bacillati</taxon>
        <taxon>Actinomycetota</taxon>
        <taxon>Actinomycetes</taxon>
        <taxon>Kitasatosporales</taxon>
        <taxon>Streptomycetaceae</taxon>
        <taxon>Streptodolium</taxon>
    </lineage>
</organism>
<dbReference type="InterPro" id="IPR003673">
    <property type="entry name" value="CoA-Trfase_fam_III"/>
</dbReference>
<dbReference type="EMBL" id="JBEZFP010000265">
    <property type="protein sequence ID" value="MEU8140201.1"/>
    <property type="molecule type" value="Genomic_DNA"/>
</dbReference>
<name>A0ABV3DWS6_9ACTN</name>
<dbReference type="InterPro" id="IPR023606">
    <property type="entry name" value="CoA-Trfase_III_dom_1_sf"/>
</dbReference>